<reference evidence="1 2" key="1">
    <citation type="journal article" date="2022" name="Arch. Microbiol.">
        <title>Paraburkholderia bengalensis sp. nov. isolated from roots of Oryza sativa, IR64.</title>
        <authorList>
            <person name="Nag P."/>
            <person name="Mondal N."/>
            <person name="Sarkar J."/>
            <person name="Das S."/>
        </authorList>
    </citation>
    <scope>NUCLEOTIDE SEQUENCE [LARGE SCALE GENOMIC DNA]</scope>
    <source>
        <strain evidence="1 2">IR64_4_BI</strain>
    </source>
</reference>
<proteinExistence type="predicted"/>
<dbReference type="EMBL" id="JACFYJ010000028">
    <property type="protein sequence ID" value="MEI5999074.1"/>
    <property type="molecule type" value="Genomic_DNA"/>
</dbReference>
<dbReference type="Proteomes" id="UP001386437">
    <property type="component" value="Unassembled WGS sequence"/>
</dbReference>
<evidence type="ECO:0000313" key="1">
    <source>
        <dbReference type="EMBL" id="MEI5999074.1"/>
    </source>
</evidence>
<keyword evidence="2" id="KW-1185">Reference proteome</keyword>
<sequence>MHLLLLSHLPHTRDARAHYDAFLSLEHEQRRPAFARLMHTLVGIAARLSKRPAI</sequence>
<dbReference type="RefSeq" id="WP_336599177.1">
    <property type="nucleotide sequence ID" value="NZ_JACFYJ010000028.1"/>
</dbReference>
<name>A0ABU8IUD7_9BURK</name>
<gene>
    <name evidence="1" type="ORF">H3V53_18205</name>
</gene>
<comment type="caution">
    <text evidence="1">The sequence shown here is derived from an EMBL/GenBank/DDBJ whole genome shotgun (WGS) entry which is preliminary data.</text>
</comment>
<organism evidence="1 2">
    <name type="scientific">Paraburkholderia bengalensis</name>
    <dbReference type="NCBI Taxonomy" id="2747562"/>
    <lineage>
        <taxon>Bacteria</taxon>
        <taxon>Pseudomonadati</taxon>
        <taxon>Pseudomonadota</taxon>
        <taxon>Betaproteobacteria</taxon>
        <taxon>Burkholderiales</taxon>
        <taxon>Burkholderiaceae</taxon>
        <taxon>Paraburkholderia</taxon>
    </lineage>
</organism>
<accession>A0ABU8IUD7</accession>
<protein>
    <submittedName>
        <fullName evidence="1">Uncharacterized protein</fullName>
    </submittedName>
</protein>
<evidence type="ECO:0000313" key="2">
    <source>
        <dbReference type="Proteomes" id="UP001386437"/>
    </source>
</evidence>